<dbReference type="InParanoid" id="D5GBP5"/>
<gene>
    <name evidence="1" type="ORF">GSTUM_00005510001</name>
</gene>
<dbReference type="HOGENOM" id="CLU_2887459_0_0_1"/>
<name>D5GBP5_TUBMM</name>
<keyword evidence="2" id="KW-1185">Reference proteome</keyword>
<protein>
    <submittedName>
        <fullName evidence="1">(Perigord truffle) hypothetical protein</fullName>
    </submittedName>
</protein>
<dbReference type="KEGG" id="tml:GSTUM_00005510001"/>
<organism evidence="1 2">
    <name type="scientific">Tuber melanosporum (strain Mel28)</name>
    <name type="common">Perigord black truffle</name>
    <dbReference type="NCBI Taxonomy" id="656061"/>
    <lineage>
        <taxon>Eukaryota</taxon>
        <taxon>Fungi</taxon>
        <taxon>Dikarya</taxon>
        <taxon>Ascomycota</taxon>
        <taxon>Pezizomycotina</taxon>
        <taxon>Pezizomycetes</taxon>
        <taxon>Pezizales</taxon>
        <taxon>Tuberaceae</taxon>
        <taxon>Tuber</taxon>
    </lineage>
</organism>
<dbReference type="EMBL" id="FN430097">
    <property type="protein sequence ID" value="CAZ81895.1"/>
    <property type="molecule type" value="Genomic_DNA"/>
</dbReference>
<evidence type="ECO:0000313" key="2">
    <source>
        <dbReference type="Proteomes" id="UP000006911"/>
    </source>
</evidence>
<dbReference type="RefSeq" id="XP_002837704.1">
    <property type="nucleotide sequence ID" value="XM_002837658.1"/>
</dbReference>
<reference evidence="1 2" key="1">
    <citation type="journal article" date="2010" name="Nature">
        <title>Perigord black truffle genome uncovers evolutionary origins and mechanisms of symbiosis.</title>
        <authorList>
            <person name="Martin F."/>
            <person name="Kohler A."/>
            <person name="Murat C."/>
            <person name="Balestrini R."/>
            <person name="Coutinho P.M."/>
            <person name="Jaillon O."/>
            <person name="Montanini B."/>
            <person name="Morin E."/>
            <person name="Noel B."/>
            <person name="Percudani R."/>
            <person name="Porcel B."/>
            <person name="Rubini A."/>
            <person name="Amicucci A."/>
            <person name="Amselem J."/>
            <person name="Anthouard V."/>
            <person name="Arcioni S."/>
            <person name="Artiguenave F."/>
            <person name="Aury J.M."/>
            <person name="Ballario P."/>
            <person name="Bolchi A."/>
            <person name="Brenna A."/>
            <person name="Brun A."/>
            <person name="Buee M."/>
            <person name="Cantarel B."/>
            <person name="Chevalier G."/>
            <person name="Couloux A."/>
            <person name="Da Silva C."/>
            <person name="Denoeud F."/>
            <person name="Duplessis S."/>
            <person name="Ghignone S."/>
            <person name="Hilselberger B."/>
            <person name="Iotti M."/>
            <person name="Marcais B."/>
            <person name="Mello A."/>
            <person name="Miranda M."/>
            <person name="Pacioni G."/>
            <person name="Quesneville H."/>
            <person name="Riccioni C."/>
            <person name="Ruotolo R."/>
            <person name="Splivallo R."/>
            <person name="Stocchi V."/>
            <person name="Tisserant E."/>
            <person name="Viscomi A.R."/>
            <person name="Zambonelli A."/>
            <person name="Zampieri E."/>
            <person name="Henrissat B."/>
            <person name="Lebrun M.H."/>
            <person name="Paolocci F."/>
            <person name="Bonfante P."/>
            <person name="Ottonello S."/>
            <person name="Wincker P."/>
        </authorList>
    </citation>
    <scope>NUCLEOTIDE SEQUENCE [LARGE SCALE GENOMIC DNA]</scope>
    <source>
        <strain evidence="1 2">Mel28</strain>
    </source>
</reference>
<proteinExistence type="predicted"/>
<dbReference type="GeneID" id="9182932"/>
<dbReference type="Proteomes" id="UP000006911">
    <property type="component" value="Unassembled WGS sequence"/>
</dbReference>
<dbReference type="AlphaFoldDB" id="D5GBP5"/>
<evidence type="ECO:0000313" key="1">
    <source>
        <dbReference type="EMBL" id="CAZ81895.1"/>
    </source>
</evidence>
<accession>D5GBP5</accession>
<sequence length="63" mass="6884">MCPSSDTKDTPPLPLLLMILFPHAPNEFPSLPFILVLSFSCQKHPPPAPLSSAAAEWLMIDDP</sequence>